<reference evidence="2" key="1">
    <citation type="submission" date="2016-10" db="EMBL/GenBank/DDBJ databases">
        <authorList>
            <person name="Varghese N."/>
            <person name="Submissions S."/>
        </authorList>
    </citation>
    <scope>NUCLEOTIDE SEQUENCE [LARGE SCALE GENOMIC DNA]</scope>
    <source>
        <strain evidence="2">DSM 17044</strain>
    </source>
</reference>
<proteinExistence type="predicted"/>
<keyword evidence="2" id="KW-1185">Reference proteome</keyword>
<evidence type="ECO:0000313" key="2">
    <source>
        <dbReference type="Proteomes" id="UP000182719"/>
    </source>
</evidence>
<gene>
    <name evidence="1" type="ORF">SAMN05444354_102327</name>
</gene>
<dbReference type="AlphaFoldDB" id="A0A1H7JTT8"/>
<sequence length="142" mass="16666">MNLKVGGKEPLIQALRLAHDELLAELNRHPEVDRRMVKNVERACRQYHALQPRKFGPKEAVSAGALVTLDIQRLQTRREVWFVGYGNFAGRELWTRYGFPEGILLVDEFRLAKRRKGERWAEDSPNSQVEYREIFYKLVDIE</sequence>
<accession>A0A1H7JTT8</accession>
<organism evidence="1 2">
    <name type="scientific">Stigmatella aurantiaca</name>
    <dbReference type="NCBI Taxonomy" id="41"/>
    <lineage>
        <taxon>Bacteria</taxon>
        <taxon>Pseudomonadati</taxon>
        <taxon>Myxococcota</taxon>
        <taxon>Myxococcia</taxon>
        <taxon>Myxococcales</taxon>
        <taxon>Cystobacterineae</taxon>
        <taxon>Archangiaceae</taxon>
        <taxon>Stigmatella</taxon>
    </lineage>
</organism>
<evidence type="ECO:0000313" key="1">
    <source>
        <dbReference type="EMBL" id="SEK78141.1"/>
    </source>
</evidence>
<name>A0A1H7JTT8_STIAU</name>
<protein>
    <submittedName>
        <fullName evidence="1">Uncharacterized protein</fullName>
    </submittedName>
</protein>
<dbReference type="EMBL" id="FOAP01000002">
    <property type="protein sequence ID" value="SEK78141.1"/>
    <property type="molecule type" value="Genomic_DNA"/>
</dbReference>
<dbReference type="Proteomes" id="UP000182719">
    <property type="component" value="Unassembled WGS sequence"/>
</dbReference>